<keyword evidence="1" id="KW-1133">Transmembrane helix</keyword>
<keyword evidence="3" id="KW-1185">Reference proteome</keyword>
<reference evidence="2 3" key="1">
    <citation type="submission" date="2020-10" db="EMBL/GenBank/DDBJ databases">
        <title>Thermofilum lucidum 3507LT sp. nov. a novel member of Thermofilaceae family isolated from Chile hot spring, and proposal of description order Thermofilales.</title>
        <authorList>
            <person name="Zayulina K.S."/>
            <person name="Elcheninov A.G."/>
            <person name="Toshchakov S.V."/>
            <person name="Kublanov I.V."/>
        </authorList>
    </citation>
    <scope>NUCLEOTIDE SEQUENCE [LARGE SCALE GENOMIC DNA]</scope>
    <source>
        <strain evidence="2 3">3507LT</strain>
    </source>
</reference>
<feature type="transmembrane region" description="Helical" evidence="1">
    <location>
        <begin position="335"/>
        <end position="354"/>
    </location>
</feature>
<dbReference type="KEGG" id="thel:IG193_02070"/>
<feature type="transmembrane region" description="Helical" evidence="1">
    <location>
        <begin position="303"/>
        <end position="329"/>
    </location>
</feature>
<name>A0A7L9FIU2_9CREN</name>
<evidence type="ECO:0000256" key="1">
    <source>
        <dbReference type="SAM" id="Phobius"/>
    </source>
</evidence>
<dbReference type="EMBL" id="CP062310">
    <property type="protein sequence ID" value="QOJ79272.1"/>
    <property type="molecule type" value="Genomic_DNA"/>
</dbReference>
<accession>A0A7L9FIU2</accession>
<feature type="transmembrane region" description="Helical" evidence="1">
    <location>
        <begin position="111"/>
        <end position="130"/>
    </location>
</feature>
<feature type="transmembrane region" description="Helical" evidence="1">
    <location>
        <begin position="366"/>
        <end position="385"/>
    </location>
</feature>
<organism evidence="2 3">
    <name type="scientific">Infirmifilum lucidum</name>
    <dbReference type="NCBI Taxonomy" id="2776706"/>
    <lineage>
        <taxon>Archaea</taxon>
        <taxon>Thermoproteota</taxon>
        <taxon>Thermoprotei</taxon>
        <taxon>Thermofilales</taxon>
        <taxon>Thermofilaceae</taxon>
        <taxon>Infirmifilum</taxon>
    </lineage>
</organism>
<keyword evidence="1" id="KW-0472">Membrane</keyword>
<dbReference type="GeneID" id="59148644"/>
<feature type="transmembrane region" description="Helical" evidence="1">
    <location>
        <begin position="12"/>
        <end position="36"/>
    </location>
</feature>
<dbReference type="Proteomes" id="UP000594121">
    <property type="component" value="Chromosome"/>
</dbReference>
<feature type="transmembrane region" description="Helical" evidence="1">
    <location>
        <begin position="86"/>
        <end position="105"/>
    </location>
</feature>
<gene>
    <name evidence="2" type="ORF">IG193_02070</name>
</gene>
<sequence>MKLTLSKNENRILQITVSLVTSIAAPIFLLGLYSVMHHVSYGQLADSYEISHSGHIPLRGFCPLTPVPFVWGAVVFEVLAMDIMHVNLLFTVLFLTSLGMLSVSVMRQHRLAALAVISPAIVLLYPSTIYEFGFHHQWFAVLVFAFTSYTAFKFVAHDADYGRVSLLLSVLGSSLALSHPFTLIHFISLVLAMLFLASLLHSNRGSRNLYVCCVSSILVSIASTVFNETLMNIVKRDYIPFLKHLELLVHESLRYSQLVTTPPPQGLLPFVGSIVVKIYIVVVFIIPYIALLLNRFSLKNRSVLIFTVSLTSSVAFYMAVGLTLLPLTLAFTGRWLWHFVILPPYTLYILSLMPAERKKLGKLMELFRHIFTALCLIGLATSPLATVERVPLKDYYAVYSPYTIALNKVLQHLSHGVSLTPGYYLMKLNVTVPVDEVALYTFKDPQSRIKALHSTDVVILSNGLKLQLMLENTDQLYNTLLDKRDKIYDQETYAVLWRV</sequence>
<dbReference type="InParanoid" id="A0A7L9FIU2"/>
<dbReference type="AlphaFoldDB" id="A0A7L9FIU2"/>
<keyword evidence="1" id="KW-0812">Transmembrane</keyword>
<protein>
    <submittedName>
        <fullName evidence="2">Uncharacterized protein</fullName>
    </submittedName>
</protein>
<evidence type="ECO:0000313" key="2">
    <source>
        <dbReference type="EMBL" id="QOJ79272.1"/>
    </source>
</evidence>
<proteinExistence type="predicted"/>
<dbReference type="RefSeq" id="WP_192819244.1">
    <property type="nucleotide sequence ID" value="NZ_CP062310.1"/>
</dbReference>
<evidence type="ECO:0000313" key="3">
    <source>
        <dbReference type="Proteomes" id="UP000594121"/>
    </source>
</evidence>
<feature type="transmembrane region" description="Helical" evidence="1">
    <location>
        <begin position="267"/>
        <end position="291"/>
    </location>
</feature>
<feature type="transmembrane region" description="Helical" evidence="1">
    <location>
        <begin position="209"/>
        <end position="226"/>
    </location>
</feature>
<feature type="transmembrane region" description="Helical" evidence="1">
    <location>
        <begin position="176"/>
        <end position="197"/>
    </location>
</feature>